<comment type="similarity">
    <text evidence="1 5">Belongs to the carnitine/choline acetyltransferase family.</text>
</comment>
<evidence type="ECO:0000313" key="8">
    <source>
        <dbReference type="Proteomes" id="UP000187429"/>
    </source>
</evidence>
<dbReference type="AlphaFoldDB" id="A0A1R1XTR2"/>
<evidence type="ECO:0000256" key="4">
    <source>
        <dbReference type="PIRSR" id="PIRSR600542-1"/>
    </source>
</evidence>
<evidence type="ECO:0000313" key="7">
    <source>
        <dbReference type="EMBL" id="OMJ18032.1"/>
    </source>
</evidence>
<dbReference type="SUPFAM" id="SSF52777">
    <property type="entry name" value="CoA-dependent acyltransferases"/>
    <property type="match status" value="2"/>
</dbReference>
<protein>
    <submittedName>
        <fullName evidence="7">Carnitine O-acetyltransferase, mitochondrial</fullName>
    </submittedName>
</protein>
<organism evidence="7 8">
    <name type="scientific">Smittium culicis</name>
    <dbReference type="NCBI Taxonomy" id="133412"/>
    <lineage>
        <taxon>Eukaryota</taxon>
        <taxon>Fungi</taxon>
        <taxon>Fungi incertae sedis</taxon>
        <taxon>Zoopagomycota</taxon>
        <taxon>Kickxellomycotina</taxon>
        <taxon>Harpellomycetes</taxon>
        <taxon>Harpellales</taxon>
        <taxon>Legeriomycetaceae</taxon>
        <taxon>Smittium</taxon>
    </lineage>
</organism>
<dbReference type="Pfam" id="PF00755">
    <property type="entry name" value="Carn_acyltransf"/>
    <property type="match status" value="1"/>
</dbReference>
<dbReference type="Gene3D" id="3.30.559.70">
    <property type="entry name" value="Choline/Carnitine o-acyltransferase, domain 2"/>
    <property type="match status" value="1"/>
</dbReference>
<dbReference type="InterPro" id="IPR000542">
    <property type="entry name" value="Carn_acyl_trans"/>
</dbReference>
<evidence type="ECO:0000256" key="2">
    <source>
        <dbReference type="ARBA" id="ARBA00022679"/>
    </source>
</evidence>
<feature type="non-terminal residue" evidence="7">
    <location>
        <position position="633"/>
    </location>
</feature>
<evidence type="ECO:0000256" key="5">
    <source>
        <dbReference type="RuleBase" id="RU003801"/>
    </source>
</evidence>
<dbReference type="InterPro" id="IPR039551">
    <property type="entry name" value="Cho/carn_acyl_trans"/>
</dbReference>
<dbReference type="GO" id="GO:0005777">
    <property type="term" value="C:peroxisome"/>
    <property type="evidence" value="ECO:0007669"/>
    <property type="project" value="TreeGrafter"/>
</dbReference>
<name>A0A1R1XTR2_9FUNG</name>
<dbReference type="GO" id="GO:0004092">
    <property type="term" value="F:carnitine O-acetyltransferase activity"/>
    <property type="evidence" value="ECO:0007669"/>
    <property type="project" value="TreeGrafter"/>
</dbReference>
<keyword evidence="8" id="KW-1185">Reference proteome</keyword>
<dbReference type="PANTHER" id="PTHR22589:SF103">
    <property type="entry name" value="CARNITINE O-ACETYL-TRANSFERASE, ISOFORM A-RELATED"/>
    <property type="match status" value="1"/>
</dbReference>
<dbReference type="GO" id="GO:0005739">
    <property type="term" value="C:mitochondrion"/>
    <property type="evidence" value="ECO:0007669"/>
    <property type="project" value="TreeGrafter"/>
</dbReference>
<comment type="caution">
    <text evidence="7">The sequence shown here is derived from an EMBL/GenBank/DDBJ whole genome shotgun (WGS) entry which is preliminary data.</text>
</comment>
<evidence type="ECO:0000259" key="6">
    <source>
        <dbReference type="Pfam" id="PF00755"/>
    </source>
</evidence>
<dbReference type="OrthoDB" id="240216at2759"/>
<evidence type="ECO:0000256" key="1">
    <source>
        <dbReference type="ARBA" id="ARBA00005232"/>
    </source>
</evidence>
<proteinExistence type="inferred from homology"/>
<reference evidence="8" key="1">
    <citation type="submission" date="2017-01" db="EMBL/GenBank/DDBJ databases">
        <authorList>
            <person name="Wang Y."/>
            <person name="White M."/>
            <person name="Kvist S."/>
            <person name="Moncalvo J.-M."/>
        </authorList>
    </citation>
    <scope>NUCLEOTIDE SEQUENCE [LARGE SCALE GENOMIC DNA]</scope>
    <source>
        <strain evidence="8">ID-206-W2</strain>
    </source>
</reference>
<dbReference type="Proteomes" id="UP000187429">
    <property type="component" value="Unassembled WGS sequence"/>
</dbReference>
<dbReference type="Gene3D" id="3.30.559.10">
    <property type="entry name" value="Chloramphenicol acetyltransferase-like domain"/>
    <property type="match status" value="1"/>
</dbReference>
<keyword evidence="3 5" id="KW-0012">Acyltransferase</keyword>
<dbReference type="PROSITE" id="PS00440">
    <property type="entry name" value="ACYLTRANSF_C_2"/>
    <property type="match status" value="1"/>
</dbReference>
<dbReference type="PANTHER" id="PTHR22589">
    <property type="entry name" value="CARNITINE O-ACYLTRANSFERASE"/>
    <property type="match status" value="1"/>
</dbReference>
<gene>
    <name evidence="7" type="ORF">AYI69_g7189</name>
</gene>
<sequence length="633" mass="71812">MFNDLEYLENYNELPRLPVPKLEDTITRFLATVKPLVSPAEYEACKQKAYELLDPEISIGQTLQSRLLARYNDPNVISWIEELWNDVAYLQNRQSLCFNVNYNFGFRQIVSKNLPVSQELVSAAIINSICNYRNLIISKNLETDKVRTTSLCMSQFKYQFAACRYPSLPYDYTKVFPLDQSYHIIIASKGNYYKYMPYILDPVTNSPLFTENGLVVKSIDQINSDLLQLTASNSSLVPPKHTNIGILTTLERDDWHAARSCLVQLSEKNKNSLLEIESSSFLLALDDNEPSTYTELSNACYSSDGFNRFYDKCFQILVFKNGRYGFNGEHSLTDGTTDVRLSRYFVKDVENFFASPQSTISVPTTPPSSDSQQTDNFIKPLEFEYNNTLNRFIRRAWSFFDQNTFRQEVSATRFAKFGKNSVKKLKVSPDAFAQMAIQLAYYKLFDQFVATYESASTRSFAHGRTETSRSISEFSVKFCKAMLGEDDVQLAGGEVSTAEIASLLRSAISAQSEYTRSASIANGVDRHFLGLRHCIQDDEEWPALFSDVAFKKSSYWQLSTSQISEEFMDAYGWGQVVYDGFGIAYMVLNDCYHFNVASSHLGSKRLGDAIAESLEEMYDLLESVSSPQPAAAA</sequence>
<dbReference type="InterPro" id="IPR023213">
    <property type="entry name" value="CAT-like_dom_sf"/>
</dbReference>
<keyword evidence="2 5" id="KW-0808">Transferase</keyword>
<dbReference type="InterPro" id="IPR042231">
    <property type="entry name" value="Cho/carn_acyl_trans_2"/>
</dbReference>
<feature type="active site" description="Proton acceptor" evidence="4">
    <location>
        <position position="330"/>
    </location>
</feature>
<feature type="domain" description="Choline/carnitine acyltransferase" evidence="6">
    <location>
        <begin position="17"/>
        <end position="612"/>
    </location>
</feature>
<evidence type="ECO:0000256" key="3">
    <source>
        <dbReference type="ARBA" id="ARBA00023315"/>
    </source>
</evidence>
<dbReference type="GO" id="GO:0009437">
    <property type="term" value="P:carnitine metabolic process"/>
    <property type="evidence" value="ECO:0007669"/>
    <property type="project" value="TreeGrafter"/>
</dbReference>
<accession>A0A1R1XTR2</accession>
<dbReference type="EMBL" id="LSSM01003394">
    <property type="protein sequence ID" value="OMJ18032.1"/>
    <property type="molecule type" value="Genomic_DNA"/>
</dbReference>